<dbReference type="Pfam" id="PF03633">
    <property type="entry name" value="Glyco_hydro_65C"/>
    <property type="match status" value="1"/>
</dbReference>
<feature type="domain" description="Glycoside hydrolase family 65 C-terminal" evidence="2">
    <location>
        <begin position="155"/>
        <end position="216"/>
    </location>
</feature>
<dbReference type="Gene3D" id="2.60.420.10">
    <property type="entry name" value="Maltose phosphorylase, domain 3"/>
    <property type="match status" value="1"/>
</dbReference>
<proteinExistence type="predicted"/>
<accession>A0A1H7BN18</accession>
<gene>
    <name evidence="3" type="ORF">SAMN05192539_101897</name>
</gene>
<dbReference type="InterPro" id="IPR008928">
    <property type="entry name" value="6-hairpin_glycosidase_sf"/>
</dbReference>
<evidence type="ECO:0000313" key="4">
    <source>
        <dbReference type="Proteomes" id="UP000198866"/>
    </source>
</evidence>
<dbReference type="Pfam" id="PF03632">
    <property type="entry name" value="Glyco_hydro_65m"/>
    <property type="match status" value="1"/>
</dbReference>
<dbReference type="GO" id="GO:0004553">
    <property type="term" value="F:hydrolase activity, hydrolyzing O-glycosyl compounds"/>
    <property type="evidence" value="ECO:0007669"/>
    <property type="project" value="TreeGrafter"/>
</dbReference>
<evidence type="ECO:0000313" key="3">
    <source>
        <dbReference type="EMBL" id="SEJ79123.1"/>
    </source>
</evidence>
<evidence type="ECO:0000259" key="2">
    <source>
        <dbReference type="Pfam" id="PF03633"/>
    </source>
</evidence>
<dbReference type="AlphaFoldDB" id="A0A1H7BN18"/>
<dbReference type="Proteomes" id="UP000198866">
    <property type="component" value="Unassembled WGS sequence"/>
</dbReference>
<feature type="domain" description="Glycoside hydrolase family 65 central catalytic" evidence="1">
    <location>
        <begin position="2"/>
        <end position="143"/>
    </location>
</feature>
<name>A0A1H7BN18_9BURK</name>
<dbReference type="InterPro" id="IPR012341">
    <property type="entry name" value="6hp_glycosidase-like_sf"/>
</dbReference>
<dbReference type="InterPro" id="IPR005195">
    <property type="entry name" value="Glyco_hydro_65_M"/>
</dbReference>
<evidence type="ECO:0000259" key="1">
    <source>
        <dbReference type="Pfam" id="PF03632"/>
    </source>
</evidence>
<dbReference type="SUPFAM" id="SSF48208">
    <property type="entry name" value="Six-hairpin glycosidases"/>
    <property type="match status" value="1"/>
</dbReference>
<keyword evidence="4" id="KW-1185">Reference proteome</keyword>
<dbReference type="GO" id="GO:0005975">
    <property type="term" value="P:carbohydrate metabolic process"/>
    <property type="evidence" value="ECO:0007669"/>
    <property type="project" value="InterPro"/>
</dbReference>
<dbReference type="InterPro" id="IPR005194">
    <property type="entry name" value="Glyco_hydro_65_C"/>
</dbReference>
<keyword evidence="3" id="KW-0378">Hydrolase</keyword>
<protein>
    <submittedName>
        <fullName evidence="3">Glycosyl hydrolase family 65 central catalytic domain-containing protein</fullName>
    </submittedName>
</protein>
<sequence length="234" mass="25467">MIEQFEGFARLRRTADPKGLADDGARVDWSLERAGDTVNAWQVSKQPDVVMLFYLLGETKLRELLAQAGYAFDATAARRTLDYYLARMTHESSLSQVVCAGALARGQPERSWAYFSNALATDVTPLEGSAHEGLHLGALAGTLDVVVRHYGGVDFEDGVLQFDPAWPRALPRTRLSLMFRHQQLQLEGSVQAVALRAARDNTQGVAVAARGRRFVLEPGAVLTIRAGSGAVAIT</sequence>
<dbReference type="EMBL" id="FNYE01000018">
    <property type="protein sequence ID" value="SEJ79123.1"/>
    <property type="molecule type" value="Genomic_DNA"/>
</dbReference>
<reference evidence="4" key="1">
    <citation type="submission" date="2016-10" db="EMBL/GenBank/DDBJ databases">
        <authorList>
            <person name="Varghese N."/>
            <person name="Submissions S."/>
        </authorList>
    </citation>
    <scope>NUCLEOTIDE SEQUENCE [LARGE SCALE GENOMIC DNA]</scope>
    <source>
        <strain evidence="4">LMG 26031</strain>
    </source>
</reference>
<dbReference type="PANTHER" id="PTHR11051:SF8">
    <property type="entry name" value="PROTEIN-GLUCOSYLGALACTOSYLHYDROXYLYSINE GLUCOSIDASE"/>
    <property type="match status" value="1"/>
</dbReference>
<dbReference type="Gene3D" id="1.50.10.10">
    <property type="match status" value="1"/>
</dbReference>
<dbReference type="PANTHER" id="PTHR11051">
    <property type="entry name" value="GLYCOSYL HYDROLASE-RELATED"/>
    <property type="match status" value="1"/>
</dbReference>
<organism evidence="3 4">
    <name type="scientific">Paraburkholderia diazotrophica</name>
    <dbReference type="NCBI Taxonomy" id="667676"/>
    <lineage>
        <taxon>Bacteria</taxon>
        <taxon>Pseudomonadati</taxon>
        <taxon>Pseudomonadota</taxon>
        <taxon>Betaproteobacteria</taxon>
        <taxon>Burkholderiales</taxon>
        <taxon>Burkholderiaceae</taxon>
        <taxon>Paraburkholderia</taxon>
    </lineage>
</organism>
<dbReference type="STRING" id="667676.SAMN05192539_101897"/>